<feature type="domain" description="Phosphoadenosine phosphosulphate reductase" evidence="5">
    <location>
        <begin position="43"/>
        <end position="208"/>
    </location>
</feature>
<feature type="binding site" evidence="4">
    <location>
        <position position="121"/>
    </location>
    <ligand>
        <name>[4Fe-4S] cluster</name>
        <dbReference type="ChEBI" id="CHEBI:49883"/>
    </ligand>
</feature>
<comment type="subcellular location">
    <subcellularLocation>
        <location evidence="4">Cytoplasm</location>
    </subcellularLocation>
</comment>
<keyword evidence="4" id="KW-0479">Metal-binding</keyword>
<comment type="function">
    <text evidence="4">Catalyzes the formation of sulfite from adenosine 5'-phosphosulfate (APS) using thioredoxin as an electron donor.</text>
</comment>
<reference evidence="6 7" key="1">
    <citation type="submission" date="2018-08" db="EMBL/GenBank/DDBJ databases">
        <title>Whole genome sequence analysis of Dermacoccus abyssi bacteria isolated from Deep Mariana trench Micromonospora spp reveals genes involved in the environmental adaptation and production of secondary metabolites.</title>
        <authorList>
            <person name="Abdel-Mageed W.M."/>
            <person name="Lehri B."/>
            <person name="Nouioui I."/>
            <person name="Goodfellow I."/>
            <person name="Jaspars M."/>
            <person name="Karlyshev A."/>
        </authorList>
    </citation>
    <scope>NUCLEOTIDE SEQUENCE [LARGE SCALE GENOMIC DNA]</scope>
    <source>
        <strain evidence="6 7">MT1.1</strain>
    </source>
</reference>
<dbReference type="PANTHER" id="PTHR46509:SF1">
    <property type="entry name" value="PHOSPHOADENOSINE PHOSPHOSULFATE REDUCTASE"/>
    <property type="match status" value="1"/>
</dbReference>
<accession>A0A417Z8Z4</accession>
<feature type="binding site" evidence="4">
    <location>
        <position position="206"/>
    </location>
    <ligand>
        <name>[4Fe-4S] cluster</name>
        <dbReference type="ChEBI" id="CHEBI:49883"/>
    </ligand>
</feature>
<dbReference type="GO" id="GO:0070814">
    <property type="term" value="P:hydrogen sulfide biosynthetic process"/>
    <property type="evidence" value="ECO:0007669"/>
    <property type="project" value="UniProtKB-UniRule"/>
</dbReference>
<dbReference type="NCBIfam" id="TIGR00434">
    <property type="entry name" value="cysH"/>
    <property type="match status" value="1"/>
</dbReference>
<keyword evidence="4" id="KW-0408">Iron</keyword>
<comment type="caution">
    <text evidence="6">The sequence shown here is derived from an EMBL/GenBank/DDBJ whole genome shotgun (WGS) entry which is preliminary data.</text>
</comment>
<dbReference type="PIRSF" id="PIRSF000857">
    <property type="entry name" value="PAPS_reductase"/>
    <property type="match status" value="1"/>
</dbReference>
<keyword evidence="4" id="KW-0411">Iron-sulfur</keyword>
<proteinExistence type="inferred from homology"/>
<organism evidence="6 7">
    <name type="scientific">Dermacoccus abyssi</name>
    <dbReference type="NCBI Taxonomy" id="322596"/>
    <lineage>
        <taxon>Bacteria</taxon>
        <taxon>Bacillati</taxon>
        <taxon>Actinomycetota</taxon>
        <taxon>Actinomycetes</taxon>
        <taxon>Micrococcales</taxon>
        <taxon>Dermacoccaceae</taxon>
        <taxon>Dermacoccus</taxon>
    </lineage>
</organism>
<dbReference type="Gene3D" id="3.40.50.620">
    <property type="entry name" value="HUPs"/>
    <property type="match status" value="1"/>
</dbReference>
<evidence type="ECO:0000256" key="1">
    <source>
        <dbReference type="ARBA" id="ARBA00009732"/>
    </source>
</evidence>
<dbReference type="InterPro" id="IPR004511">
    <property type="entry name" value="PAPS/APS_Rdtase"/>
</dbReference>
<dbReference type="InterPro" id="IPR002500">
    <property type="entry name" value="PAPS_reduct_dom"/>
</dbReference>
<dbReference type="GO" id="GO:0046872">
    <property type="term" value="F:metal ion binding"/>
    <property type="evidence" value="ECO:0007669"/>
    <property type="project" value="UniProtKB-KW"/>
</dbReference>
<protein>
    <recommendedName>
        <fullName evidence="4">Adenosine 5'-phosphosulfate reductase</fullName>
        <shortName evidence="4">APS reductase</shortName>
        <ecNumber evidence="4">1.8.4.10</ecNumber>
    </recommendedName>
    <alternativeName>
        <fullName evidence="4">5'-adenylylsulfate reductase</fullName>
    </alternativeName>
    <alternativeName>
        <fullName evidence="4">Thioredoxin-dependent 5'-adenylylsulfate reductase</fullName>
    </alternativeName>
</protein>
<gene>
    <name evidence="4" type="primary">cysH</name>
    <name evidence="6" type="ORF">D1832_03855</name>
</gene>
<dbReference type="RefSeq" id="WP_118912691.1">
    <property type="nucleotide sequence ID" value="NZ_CBCRVH010000006.1"/>
</dbReference>
<dbReference type="HAMAP" id="MF_00063">
    <property type="entry name" value="CysH"/>
    <property type="match status" value="1"/>
</dbReference>
<feature type="active site" description="Nucleophile; cysteine thiosulfonate intermediate" evidence="4">
    <location>
        <position position="229"/>
    </location>
</feature>
<dbReference type="GO" id="GO:0051539">
    <property type="term" value="F:4 iron, 4 sulfur cluster binding"/>
    <property type="evidence" value="ECO:0007669"/>
    <property type="project" value="UniProtKB-UniRule"/>
</dbReference>
<feature type="binding site" evidence="4">
    <location>
        <position position="203"/>
    </location>
    <ligand>
        <name>[4Fe-4S] cluster</name>
        <dbReference type="ChEBI" id="CHEBI:49883"/>
    </ligand>
</feature>
<evidence type="ECO:0000313" key="7">
    <source>
        <dbReference type="Proteomes" id="UP000285376"/>
    </source>
</evidence>
<dbReference type="CDD" id="cd23945">
    <property type="entry name" value="PAPS_reductase"/>
    <property type="match status" value="1"/>
</dbReference>
<dbReference type="GO" id="GO:0005737">
    <property type="term" value="C:cytoplasm"/>
    <property type="evidence" value="ECO:0007669"/>
    <property type="project" value="UniProtKB-SubCell"/>
</dbReference>
<dbReference type="EMBL" id="QWLM01000003">
    <property type="protein sequence ID" value="RHW47129.1"/>
    <property type="molecule type" value="Genomic_DNA"/>
</dbReference>
<name>A0A417Z8Z4_9MICO</name>
<dbReference type="GO" id="GO:0043866">
    <property type="term" value="F:adenylyl-sulfate reductase (thioredoxin) activity"/>
    <property type="evidence" value="ECO:0007669"/>
    <property type="project" value="UniProtKB-EC"/>
</dbReference>
<evidence type="ECO:0000256" key="4">
    <source>
        <dbReference type="HAMAP-Rule" id="MF_00063"/>
    </source>
</evidence>
<dbReference type="AlphaFoldDB" id="A0A417Z8Z4"/>
<dbReference type="GO" id="GO:0019379">
    <property type="term" value="P:sulfate assimilation, phosphoadenylyl sulfate reduction by phosphoadenylyl-sulfate reductase (thioredoxin)"/>
    <property type="evidence" value="ECO:0007669"/>
    <property type="project" value="UniProtKB-UniRule"/>
</dbReference>
<dbReference type="PANTHER" id="PTHR46509">
    <property type="entry name" value="PHOSPHOADENOSINE PHOSPHOSULFATE REDUCTASE"/>
    <property type="match status" value="1"/>
</dbReference>
<feature type="binding site" evidence="4">
    <location>
        <position position="120"/>
    </location>
    <ligand>
        <name>[4Fe-4S] cluster</name>
        <dbReference type="ChEBI" id="CHEBI:49883"/>
    </ligand>
</feature>
<evidence type="ECO:0000313" key="6">
    <source>
        <dbReference type="EMBL" id="RHW47129.1"/>
    </source>
</evidence>
<dbReference type="Pfam" id="PF01507">
    <property type="entry name" value="PAPS_reduct"/>
    <property type="match status" value="1"/>
</dbReference>
<sequence length="233" mass="25817">MSAVRDAETLRSVAEAARRDLDGAPTIRVLDWAREEFGDKFAVASSMQDAVLPHLASRVMPGVDVLFLDTGYHFSETIATRDRVAQEYDITLRNLTPTQSVAEQDASYGKDLFSRDPDLCCTLRKTHPLDDALDGYEAWATGVRRSEAVTRRDTPVVSFDERRERIKVAPIVAWSDTDVEEYIEAYGVISNPLLTQGYPSIGCATCTRRVAPGEDARAGRWAGQDKTECGINL</sequence>
<dbReference type="Proteomes" id="UP000285376">
    <property type="component" value="Unassembled WGS sequence"/>
</dbReference>
<keyword evidence="2 4" id="KW-0560">Oxidoreductase</keyword>
<comment type="similarity">
    <text evidence="1 4">Belongs to the PAPS reductase family. CysH subfamily.</text>
</comment>
<comment type="pathway">
    <text evidence="3 4">Sulfur metabolism; hydrogen sulfide biosynthesis; sulfite from sulfate.</text>
</comment>
<evidence type="ECO:0000259" key="5">
    <source>
        <dbReference type="Pfam" id="PF01507"/>
    </source>
</evidence>
<dbReference type="SUPFAM" id="SSF52402">
    <property type="entry name" value="Adenine nucleotide alpha hydrolases-like"/>
    <property type="match status" value="1"/>
</dbReference>
<evidence type="ECO:0000256" key="2">
    <source>
        <dbReference type="ARBA" id="ARBA00023002"/>
    </source>
</evidence>
<comment type="catalytic activity">
    <reaction evidence="4">
        <text>[thioredoxin]-disulfide + sulfite + AMP + 2 H(+) = adenosine 5'-phosphosulfate + [thioredoxin]-dithiol</text>
        <dbReference type="Rhea" id="RHEA:21976"/>
        <dbReference type="Rhea" id="RHEA-COMP:10698"/>
        <dbReference type="Rhea" id="RHEA-COMP:10700"/>
        <dbReference type="ChEBI" id="CHEBI:15378"/>
        <dbReference type="ChEBI" id="CHEBI:17359"/>
        <dbReference type="ChEBI" id="CHEBI:29950"/>
        <dbReference type="ChEBI" id="CHEBI:50058"/>
        <dbReference type="ChEBI" id="CHEBI:58243"/>
        <dbReference type="ChEBI" id="CHEBI:456215"/>
        <dbReference type="EC" id="1.8.4.10"/>
    </reaction>
</comment>
<keyword evidence="4" id="KW-0963">Cytoplasm</keyword>
<dbReference type="GO" id="GO:0004604">
    <property type="term" value="F:phosphoadenylyl-sulfate reductase (thioredoxin) activity"/>
    <property type="evidence" value="ECO:0007669"/>
    <property type="project" value="UniProtKB-UniRule"/>
</dbReference>
<dbReference type="EC" id="1.8.4.10" evidence="4"/>
<dbReference type="NCBIfam" id="NF002537">
    <property type="entry name" value="PRK02090.1"/>
    <property type="match status" value="1"/>
</dbReference>
<evidence type="ECO:0000256" key="3">
    <source>
        <dbReference type="ARBA" id="ARBA00024327"/>
    </source>
</evidence>
<comment type="cofactor">
    <cofactor evidence="4">
        <name>[4Fe-4S] cluster</name>
        <dbReference type="ChEBI" id="CHEBI:49883"/>
    </cofactor>
    <text evidence="4">Binds 1 [4Fe-4S] cluster per subunit.</text>
</comment>
<dbReference type="InterPro" id="IPR014729">
    <property type="entry name" value="Rossmann-like_a/b/a_fold"/>
</dbReference>